<proteinExistence type="predicted"/>
<dbReference type="KEGG" id="shi:Shel_12620"/>
<protein>
    <submittedName>
        <fullName evidence="2">Uncharacterized protein</fullName>
    </submittedName>
</protein>
<reference evidence="2 3" key="1">
    <citation type="journal article" date="2009" name="Stand. Genomic Sci.">
        <title>Complete genome sequence of Slackia heliotrinireducens type strain (RHS 1).</title>
        <authorList>
            <person name="Pukall R."/>
            <person name="Lapidus A."/>
            <person name="Nolan M."/>
            <person name="Copeland A."/>
            <person name="Glavina Del Rio T."/>
            <person name="Lucas S."/>
            <person name="Chen F."/>
            <person name="Tice H."/>
            <person name="Cheng J.F."/>
            <person name="Chertkov O."/>
            <person name="Bruce D."/>
            <person name="Goodwin L."/>
            <person name="Kuske C."/>
            <person name="Brettin T."/>
            <person name="Detter J.C."/>
            <person name="Han C."/>
            <person name="Pitluck S."/>
            <person name="Pati A."/>
            <person name="Mavrommatis K."/>
            <person name="Ivanova N."/>
            <person name="Ovchinnikova G."/>
            <person name="Chen A."/>
            <person name="Palaniappan K."/>
            <person name="Schneider S."/>
            <person name="Rohde M."/>
            <person name="Chain P."/>
            <person name="D'haeseleer P."/>
            <person name="Goker M."/>
            <person name="Bristow J."/>
            <person name="Eisen J.A."/>
            <person name="Markowitz V."/>
            <person name="Kyrpides N.C."/>
            <person name="Klenk H.P."/>
            <person name="Hugenholtz P."/>
        </authorList>
    </citation>
    <scope>NUCLEOTIDE SEQUENCE [LARGE SCALE GENOMIC DNA]</scope>
    <source>
        <strain evidence="3">ATCC 29202 / DSM 20476 / NCTC 11029 / RHS 1</strain>
    </source>
</reference>
<evidence type="ECO:0000256" key="1">
    <source>
        <dbReference type="SAM" id="Phobius"/>
    </source>
</evidence>
<keyword evidence="1" id="KW-0472">Membrane</keyword>
<gene>
    <name evidence="2" type="ordered locus">Shel_12620</name>
</gene>
<keyword evidence="1" id="KW-1133">Transmembrane helix</keyword>
<dbReference type="EMBL" id="CP001684">
    <property type="protein sequence ID" value="ACV22289.1"/>
    <property type="molecule type" value="Genomic_DNA"/>
</dbReference>
<evidence type="ECO:0000313" key="2">
    <source>
        <dbReference type="EMBL" id="ACV22289.1"/>
    </source>
</evidence>
<name>C7N5V4_SLAHD</name>
<accession>C7N5V4</accession>
<dbReference type="HOGENOM" id="CLU_1467281_0_0_11"/>
<organism evidence="2 3">
    <name type="scientific">Slackia heliotrinireducens (strain ATCC 29202 / DSM 20476 / NCTC 11029 / RHS 1)</name>
    <name type="common">Peptococcus heliotrinreducens</name>
    <dbReference type="NCBI Taxonomy" id="471855"/>
    <lineage>
        <taxon>Bacteria</taxon>
        <taxon>Bacillati</taxon>
        <taxon>Actinomycetota</taxon>
        <taxon>Coriobacteriia</taxon>
        <taxon>Eggerthellales</taxon>
        <taxon>Eggerthellaceae</taxon>
        <taxon>Slackia</taxon>
    </lineage>
</organism>
<dbReference type="AlphaFoldDB" id="C7N5V4"/>
<evidence type="ECO:0000313" key="3">
    <source>
        <dbReference type="Proteomes" id="UP000002026"/>
    </source>
</evidence>
<keyword evidence="3" id="KW-1185">Reference proteome</keyword>
<sequence length="184" mass="20151">MSKLAIRKIIVGGGLAVMLVAAFTIYCNERFSNPVWNSVNVDGASIWTGQSWGSFLESMDDAQLESSPISYGYVPRKDDALTGVNVAQSVFDRNPKVSSIYYDVEENVTDCVIKLAGVRTDTGTYDDVAQVAGPETIKTPGSIGTTYIWIEKDNALVLFTDEDGGIRGFDLYYDRKGFEGRFVG</sequence>
<dbReference type="Proteomes" id="UP000002026">
    <property type="component" value="Chromosome"/>
</dbReference>
<feature type="transmembrane region" description="Helical" evidence="1">
    <location>
        <begin position="9"/>
        <end position="26"/>
    </location>
</feature>
<dbReference type="RefSeq" id="WP_012798392.1">
    <property type="nucleotide sequence ID" value="NC_013165.1"/>
</dbReference>
<keyword evidence="1" id="KW-0812">Transmembrane</keyword>